<evidence type="ECO:0000313" key="2">
    <source>
        <dbReference type="Proteomes" id="UP001168877"/>
    </source>
</evidence>
<sequence>MTAYEFQRWKLSPQQHNGNREENDQTFITRNLSSGKHQPLIRIRTVSIYNSHLQVSPLICAFSATVPIRGFSSFLELGF</sequence>
<proteinExistence type="predicted"/>
<reference evidence="1" key="1">
    <citation type="journal article" date="2022" name="Plant J.">
        <title>Strategies of tolerance reflected in two North American maple genomes.</title>
        <authorList>
            <person name="McEvoy S.L."/>
            <person name="Sezen U.U."/>
            <person name="Trouern-Trend A."/>
            <person name="McMahon S.M."/>
            <person name="Schaberg P.G."/>
            <person name="Yang J."/>
            <person name="Wegrzyn J.L."/>
            <person name="Swenson N.G."/>
        </authorList>
    </citation>
    <scope>NUCLEOTIDE SEQUENCE</scope>
    <source>
        <strain evidence="1">NS2018</strain>
    </source>
</reference>
<keyword evidence="2" id="KW-1185">Reference proteome</keyword>
<name>A0AA39TEK7_ACESA</name>
<reference evidence="1" key="2">
    <citation type="submission" date="2023-06" db="EMBL/GenBank/DDBJ databases">
        <authorList>
            <person name="Swenson N.G."/>
            <person name="Wegrzyn J.L."/>
            <person name="Mcevoy S.L."/>
        </authorList>
    </citation>
    <scope>NUCLEOTIDE SEQUENCE</scope>
    <source>
        <strain evidence="1">NS2018</strain>
        <tissue evidence="1">Leaf</tissue>
    </source>
</reference>
<gene>
    <name evidence="1" type="ORF">LWI29_011627</name>
</gene>
<dbReference type="Proteomes" id="UP001168877">
    <property type="component" value="Unassembled WGS sequence"/>
</dbReference>
<organism evidence="1 2">
    <name type="scientific">Acer saccharum</name>
    <name type="common">Sugar maple</name>
    <dbReference type="NCBI Taxonomy" id="4024"/>
    <lineage>
        <taxon>Eukaryota</taxon>
        <taxon>Viridiplantae</taxon>
        <taxon>Streptophyta</taxon>
        <taxon>Embryophyta</taxon>
        <taxon>Tracheophyta</taxon>
        <taxon>Spermatophyta</taxon>
        <taxon>Magnoliopsida</taxon>
        <taxon>eudicotyledons</taxon>
        <taxon>Gunneridae</taxon>
        <taxon>Pentapetalae</taxon>
        <taxon>rosids</taxon>
        <taxon>malvids</taxon>
        <taxon>Sapindales</taxon>
        <taxon>Sapindaceae</taxon>
        <taxon>Hippocastanoideae</taxon>
        <taxon>Acereae</taxon>
        <taxon>Acer</taxon>
    </lineage>
</organism>
<protein>
    <submittedName>
        <fullName evidence="1">Uncharacterized protein</fullName>
    </submittedName>
</protein>
<evidence type="ECO:0000313" key="1">
    <source>
        <dbReference type="EMBL" id="KAK0607221.1"/>
    </source>
</evidence>
<dbReference type="EMBL" id="JAUESC010000001">
    <property type="protein sequence ID" value="KAK0607221.1"/>
    <property type="molecule type" value="Genomic_DNA"/>
</dbReference>
<comment type="caution">
    <text evidence="1">The sequence shown here is derived from an EMBL/GenBank/DDBJ whole genome shotgun (WGS) entry which is preliminary data.</text>
</comment>
<accession>A0AA39TEK7</accession>
<dbReference type="AlphaFoldDB" id="A0AA39TEK7"/>